<keyword evidence="4 6" id="KW-1133">Transmembrane helix</keyword>
<gene>
    <name evidence="8" type="ORF">DMENIID0002_03880</name>
</gene>
<dbReference type="InterPro" id="IPR051791">
    <property type="entry name" value="Pra-immunoreactive"/>
</dbReference>
<proteinExistence type="predicted"/>
<dbReference type="AlphaFoldDB" id="A0AAT9G7D4"/>
<feature type="transmembrane region" description="Helical" evidence="6">
    <location>
        <begin position="12"/>
        <end position="33"/>
    </location>
</feature>
<comment type="subcellular location">
    <subcellularLocation>
        <location evidence="1">Cell membrane</location>
        <topology evidence="1">Multi-pass membrane protein</topology>
    </subcellularLocation>
</comment>
<feature type="transmembrane region" description="Helical" evidence="6">
    <location>
        <begin position="69"/>
        <end position="96"/>
    </location>
</feature>
<dbReference type="PANTHER" id="PTHR36115">
    <property type="entry name" value="PROLINE-RICH ANTIGEN HOMOLOG-RELATED"/>
    <property type="match status" value="1"/>
</dbReference>
<dbReference type="Pfam" id="PF06271">
    <property type="entry name" value="RDD"/>
    <property type="match status" value="1"/>
</dbReference>
<feature type="transmembrane region" description="Helical" evidence="6">
    <location>
        <begin position="123"/>
        <end position="142"/>
    </location>
</feature>
<accession>A0AAT9G7D4</accession>
<reference evidence="8" key="1">
    <citation type="submission" date="2024-01" db="EMBL/GenBank/DDBJ databases">
        <title>Sequencing the genomes of a sandfly, Sergentomyia squamirostris, and its two endosymbionts.</title>
        <authorList>
            <person name="Itokawa K."/>
            <person name="Sanjoba C."/>
        </authorList>
    </citation>
    <scope>NUCLEOTIDE SEQUENCE</scope>
    <source>
        <strain evidence="8">RiSSQ</strain>
    </source>
</reference>
<evidence type="ECO:0000313" key="8">
    <source>
        <dbReference type="EMBL" id="BFD45742.1"/>
    </source>
</evidence>
<evidence type="ECO:0000259" key="7">
    <source>
        <dbReference type="Pfam" id="PF06271"/>
    </source>
</evidence>
<dbReference type="EMBL" id="AP029170">
    <property type="protein sequence ID" value="BFD45742.1"/>
    <property type="molecule type" value="Genomic_DNA"/>
</dbReference>
<evidence type="ECO:0000256" key="6">
    <source>
        <dbReference type="SAM" id="Phobius"/>
    </source>
</evidence>
<sequence>MNKQIIYPKLIPRLFASCLDSFLLSIFTTPITHFMLSRLSLFFFKASIADILIMGSTKPELVQNVTASNVLTLFILMFIINFALAATYFIGFWIYLGATPGKMVMHMKIVDAITLVKPSKWQLIKRFCGYVLVLVGIWFILFSKQRQALHDKIAGTVVIKS</sequence>
<feature type="domain" description="RDD" evidence="7">
    <location>
        <begin position="7"/>
        <end position="155"/>
    </location>
</feature>
<dbReference type="PANTHER" id="PTHR36115:SF4">
    <property type="entry name" value="MEMBRANE PROTEIN"/>
    <property type="match status" value="1"/>
</dbReference>
<evidence type="ECO:0000256" key="3">
    <source>
        <dbReference type="ARBA" id="ARBA00022692"/>
    </source>
</evidence>
<organism evidence="8">
    <name type="scientific">Candidatus Tisiphia endosymbiont of Sergentomyia squamirostris</name>
    <dbReference type="NCBI Taxonomy" id="3113639"/>
    <lineage>
        <taxon>Bacteria</taxon>
        <taxon>Pseudomonadati</taxon>
        <taxon>Pseudomonadota</taxon>
        <taxon>Alphaproteobacteria</taxon>
        <taxon>Rickettsiales</taxon>
        <taxon>Rickettsiaceae</taxon>
        <taxon>Rickettsieae</taxon>
        <taxon>Candidatus Tisiphia</taxon>
    </lineage>
</organism>
<dbReference type="GO" id="GO:0005886">
    <property type="term" value="C:plasma membrane"/>
    <property type="evidence" value="ECO:0007669"/>
    <property type="project" value="UniProtKB-SubCell"/>
</dbReference>
<evidence type="ECO:0000256" key="1">
    <source>
        <dbReference type="ARBA" id="ARBA00004651"/>
    </source>
</evidence>
<evidence type="ECO:0000256" key="2">
    <source>
        <dbReference type="ARBA" id="ARBA00022475"/>
    </source>
</evidence>
<keyword evidence="3 6" id="KW-0812">Transmembrane</keyword>
<keyword evidence="5 6" id="KW-0472">Membrane</keyword>
<evidence type="ECO:0000256" key="4">
    <source>
        <dbReference type="ARBA" id="ARBA00022989"/>
    </source>
</evidence>
<name>A0AAT9G7D4_9RICK</name>
<keyword evidence="2" id="KW-1003">Cell membrane</keyword>
<evidence type="ECO:0000256" key="5">
    <source>
        <dbReference type="ARBA" id="ARBA00023136"/>
    </source>
</evidence>
<protein>
    <submittedName>
        <fullName evidence="8">RDD family protein</fullName>
    </submittedName>
</protein>
<dbReference type="InterPro" id="IPR010432">
    <property type="entry name" value="RDD"/>
</dbReference>